<gene>
    <name evidence="1" type="ORF">SKC38_01010</name>
</gene>
<proteinExistence type="predicted"/>
<dbReference type="EMBL" id="JBBKYA010000001">
    <property type="protein sequence ID" value="MFD3274804.1"/>
    <property type="molecule type" value="Genomic_DNA"/>
</dbReference>
<comment type="caution">
    <text evidence="1">The sequence shown here is derived from an EMBL/GenBank/DDBJ whole genome shotgun (WGS) entry which is preliminary data.</text>
</comment>
<accession>A0ABW6CVI7</accession>
<dbReference type="Proteomes" id="UP001598114">
    <property type="component" value="Unassembled WGS sequence"/>
</dbReference>
<organism evidence="1 2">
    <name type="scientific">Aquirufa echingensis</name>
    <dbReference type="NCBI Taxonomy" id="3096516"/>
    <lineage>
        <taxon>Bacteria</taxon>
        <taxon>Pseudomonadati</taxon>
        <taxon>Bacteroidota</taxon>
        <taxon>Cytophagia</taxon>
        <taxon>Cytophagales</taxon>
        <taxon>Flectobacillaceae</taxon>
        <taxon>Aquirufa</taxon>
    </lineage>
</organism>
<evidence type="ECO:0000313" key="1">
    <source>
        <dbReference type="EMBL" id="MFD3274804.1"/>
    </source>
</evidence>
<name>A0ABW6CVI7_9BACT</name>
<keyword evidence="2" id="KW-1185">Reference proteome</keyword>
<reference evidence="1 2" key="1">
    <citation type="submission" date="2024-03" db="EMBL/GenBank/DDBJ databases">
        <title>Aquirufa genome sequencing.</title>
        <authorList>
            <person name="Pitt A."/>
            <person name="Hahn M.W."/>
        </authorList>
    </citation>
    <scope>NUCLEOTIDE SEQUENCE [LARGE SCALE GENOMIC DNA]</scope>
    <source>
        <strain evidence="1 2">PLAD-142S6K</strain>
    </source>
</reference>
<sequence length="64" mass="7326">MLKLDRTYSTSGNLFEQKEEVTHYVGMSKEKIGKVFAYLNSVAFNYTLGNPPKMDKAAFSMRKN</sequence>
<evidence type="ECO:0000313" key="2">
    <source>
        <dbReference type="Proteomes" id="UP001598114"/>
    </source>
</evidence>
<protein>
    <submittedName>
        <fullName evidence="1">Uncharacterized protein</fullName>
    </submittedName>
</protein>
<dbReference type="RefSeq" id="WP_377974327.1">
    <property type="nucleotide sequence ID" value="NZ_JBBKYA010000001.1"/>
</dbReference>